<evidence type="ECO:0000256" key="5">
    <source>
        <dbReference type="ARBA" id="ARBA00022741"/>
    </source>
</evidence>
<dbReference type="InterPro" id="IPR022066">
    <property type="entry name" value="PdtaS_GAF"/>
</dbReference>
<protein>
    <recommendedName>
        <fullName evidence="2">histidine kinase</fullName>
        <ecNumber evidence="2">2.7.13.3</ecNumber>
    </recommendedName>
</protein>
<keyword evidence="3" id="KW-0597">Phosphoprotein</keyword>
<keyword evidence="4" id="KW-0808">Transferase</keyword>
<evidence type="ECO:0000259" key="8">
    <source>
        <dbReference type="PROSITE" id="PS50109"/>
    </source>
</evidence>
<evidence type="ECO:0000256" key="7">
    <source>
        <dbReference type="ARBA" id="ARBA00022840"/>
    </source>
</evidence>
<proteinExistence type="predicted"/>
<dbReference type="EMBL" id="CAFBPU010000003">
    <property type="protein sequence ID" value="CAB5020455.1"/>
    <property type="molecule type" value="Genomic_DNA"/>
</dbReference>
<dbReference type="GO" id="GO:0005524">
    <property type="term" value="F:ATP binding"/>
    <property type="evidence" value="ECO:0007669"/>
    <property type="project" value="UniProtKB-KW"/>
</dbReference>
<evidence type="ECO:0000256" key="2">
    <source>
        <dbReference type="ARBA" id="ARBA00012438"/>
    </source>
</evidence>
<evidence type="ECO:0000313" key="9">
    <source>
        <dbReference type="EMBL" id="CAB5020455.1"/>
    </source>
</evidence>
<evidence type="ECO:0000256" key="3">
    <source>
        <dbReference type="ARBA" id="ARBA00022553"/>
    </source>
</evidence>
<dbReference type="Gene3D" id="3.30.450.280">
    <property type="entry name" value="GAF domain"/>
    <property type="match status" value="1"/>
</dbReference>
<dbReference type="PANTHER" id="PTHR41523">
    <property type="entry name" value="TWO-COMPONENT SYSTEM SENSOR PROTEIN"/>
    <property type="match status" value="1"/>
</dbReference>
<dbReference type="Gene3D" id="3.30.565.10">
    <property type="entry name" value="Histidine kinase-like ATPase, C-terminal domain"/>
    <property type="match status" value="1"/>
</dbReference>
<keyword evidence="5" id="KW-0547">Nucleotide-binding</keyword>
<organism evidence="9">
    <name type="scientific">freshwater metagenome</name>
    <dbReference type="NCBI Taxonomy" id="449393"/>
    <lineage>
        <taxon>unclassified sequences</taxon>
        <taxon>metagenomes</taxon>
        <taxon>ecological metagenomes</taxon>
    </lineage>
</organism>
<dbReference type="EC" id="2.7.13.3" evidence="2"/>
<dbReference type="AlphaFoldDB" id="A0A6J7QU28"/>
<dbReference type="InterPro" id="IPR011495">
    <property type="entry name" value="Sig_transdc_His_kin_sub2_dim/P"/>
</dbReference>
<dbReference type="Gene3D" id="3.30.450.20">
    <property type="entry name" value="PAS domain"/>
    <property type="match status" value="1"/>
</dbReference>
<evidence type="ECO:0000256" key="6">
    <source>
        <dbReference type="ARBA" id="ARBA00022777"/>
    </source>
</evidence>
<gene>
    <name evidence="9" type="ORF">UFOPK4150_00215</name>
</gene>
<dbReference type="InterPro" id="IPR003594">
    <property type="entry name" value="HATPase_dom"/>
</dbReference>
<dbReference type="GO" id="GO:0004673">
    <property type="term" value="F:protein histidine kinase activity"/>
    <property type="evidence" value="ECO:0007669"/>
    <property type="project" value="UniProtKB-EC"/>
</dbReference>
<accession>A0A6J7QU28</accession>
<dbReference type="Pfam" id="PF07568">
    <property type="entry name" value="HisKA_2"/>
    <property type="match status" value="1"/>
</dbReference>
<evidence type="ECO:0000256" key="1">
    <source>
        <dbReference type="ARBA" id="ARBA00000085"/>
    </source>
</evidence>
<dbReference type="Pfam" id="PF02518">
    <property type="entry name" value="HATPase_c"/>
    <property type="match status" value="1"/>
</dbReference>
<dbReference type="InterPro" id="IPR036890">
    <property type="entry name" value="HATPase_C_sf"/>
</dbReference>
<reference evidence="9" key="1">
    <citation type="submission" date="2020-05" db="EMBL/GenBank/DDBJ databases">
        <authorList>
            <person name="Chiriac C."/>
            <person name="Salcher M."/>
            <person name="Ghai R."/>
            <person name="Kavagutti S V."/>
        </authorList>
    </citation>
    <scope>NUCLEOTIDE SEQUENCE</scope>
</reference>
<dbReference type="SUPFAM" id="SSF55874">
    <property type="entry name" value="ATPase domain of HSP90 chaperone/DNA topoisomerase II/histidine kinase"/>
    <property type="match status" value="1"/>
</dbReference>
<keyword evidence="7" id="KW-0067">ATP-binding</keyword>
<dbReference type="SMART" id="SM00387">
    <property type="entry name" value="HATPase_c"/>
    <property type="match status" value="1"/>
</dbReference>
<dbReference type="PROSITE" id="PS50109">
    <property type="entry name" value="HIS_KIN"/>
    <property type="match status" value="1"/>
</dbReference>
<comment type="catalytic activity">
    <reaction evidence="1">
        <text>ATP + protein L-histidine = ADP + protein N-phospho-L-histidine.</text>
        <dbReference type="EC" id="2.7.13.3"/>
    </reaction>
</comment>
<dbReference type="InterPro" id="IPR038424">
    <property type="entry name" value="H_kinase_PdtaS_GAF_sf"/>
</dbReference>
<sequence length="482" mass="51339">MVVVARFDDVARERTDLSEADLDHLRSLVADWTLLADLAFADLVLWLPTWNGGGFVAADQVRPTTGPTGLFDDIVGEYTARGRRPMLDRAVSARAVIAERGTTGPAKIEAIPVMRDGHLVGVVERHSSLSGREFGPLEQAYLKAADELADMVVDGTFPPSQPLARTGSQPRVGDGFIRVDTQGVVEFASPNARSAFHRLGLATDLVGVDLARTSAKLARRPGPVDEALAVIASGRAAGGAEVENAGAVITLRGVPLHHGGRRTGGLVLVRDATEIRRRDRALLSKDATIREIHHRVKNNLQTVAALLRLQARRIDIPEARAALEEAVRRVGAIAVVHETLAHTPGERVDADEVADRLIALVRDMSLTSRSVSVTRTASFGILPAEVVTPLAMALGELLQNAVEHGGGADVHLIPARQDSWLLVEVIDEGPGIREDVDPFATGRLGLQIVRTLVSDELGGELELGPGPGGTGTCVRVRIPLSG</sequence>
<name>A0A6J7QU28_9ZZZZ</name>
<dbReference type="Pfam" id="PF12282">
    <property type="entry name" value="GAF_PdtaS"/>
    <property type="match status" value="1"/>
</dbReference>
<keyword evidence="6" id="KW-0418">Kinase</keyword>
<evidence type="ECO:0000256" key="4">
    <source>
        <dbReference type="ARBA" id="ARBA00022679"/>
    </source>
</evidence>
<dbReference type="InterPro" id="IPR005467">
    <property type="entry name" value="His_kinase_dom"/>
</dbReference>
<feature type="domain" description="Histidine kinase" evidence="8">
    <location>
        <begin position="291"/>
        <end position="482"/>
    </location>
</feature>
<dbReference type="PANTHER" id="PTHR41523:SF8">
    <property type="entry name" value="ETHYLENE RESPONSE SENSOR PROTEIN"/>
    <property type="match status" value="1"/>
</dbReference>